<evidence type="ECO:0000313" key="4">
    <source>
        <dbReference type="EMBL" id="CAE0436142.1"/>
    </source>
</evidence>
<keyword evidence="2" id="KW-0472">Membrane</keyword>
<evidence type="ECO:0000256" key="1">
    <source>
        <dbReference type="SAM" id="MobiDB-lite"/>
    </source>
</evidence>
<keyword evidence="2" id="KW-1133">Transmembrane helix</keyword>
<feature type="transmembrane region" description="Helical" evidence="2">
    <location>
        <begin position="306"/>
        <end position="323"/>
    </location>
</feature>
<feature type="region of interest" description="Disordered" evidence="1">
    <location>
        <begin position="143"/>
        <end position="167"/>
    </location>
</feature>
<dbReference type="Pfam" id="PF00179">
    <property type="entry name" value="UQ_con"/>
    <property type="match status" value="1"/>
</dbReference>
<reference evidence="4" key="1">
    <citation type="submission" date="2021-01" db="EMBL/GenBank/DDBJ databases">
        <authorList>
            <person name="Corre E."/>
            <person name="Pelletier E."/>
            <person name="Niang G."/>
            <person name="Scheremetjew M."/>
            <person name="Finn R."/>
            <person name="Kale V."/>
            <person name="Holt S."/>
            <person name="Cochrane G."/>
            <person name="Meng A."/>
            <person name="Brown T."/>
            <person name="Cohen L."/>
        </authorList>
    </citation>
    <scope>NUCLEOTIDE SEQUENCE</scope>
    <source>
        <strain evidence="4">GSBS06</strain>
    </source>
</reference>
<dbReference type="InterPro" id="IPR000608">
    <property type="entry name" value="UBC"/>
</dbReference>
<feature type="compositionally biased region" description="Polar residues" evidence="1">
    <location>
        <begin position="253"/>
        <end position="265"/>
    </location>
</feature>
<gene>
    <name evidence="4" type="ORF">ASTO00021_LOCUS6413</name>
</gene>
<evidence type="ECO:0000256" key="2">
    <source>
        <dbReference type="SAM" id="Phobius"/>
    </source>
</evidence>
<protein>
    <recommendedName>
        <fullName evidence="3">UBC core domain-containing protein</fullName>
    </recommendedName>
</protein>
<dbReference type="InterPro" id="IPR016135">
    <property type="entry name" value="UBQ-conjugating_enzyme/RWD"/>
</dbReference>
<dbReference type="SUPFAM" id="SSF54495">
    <property type="entry name" value="UBC-like"/>
    <property type="match status" value="1"/>
</dbReference>
<name>A0A7S3LNB0_9STRA</name>
<dbReference type="PANTHER" id="PTHR24067">
    <property type="entry name" value="UBIQUITIN-CONJUGATING ENZYME E2"/>
    <property type="match status" value="1"/>
</dbReference>
<dbReference type="EMBL" id="HBIN01008628">
    <property type="protein sequence ID" value="CAE0436142.1"/>
    <property type="molecule type" value="Transcribed_RNA"/>
</dbReference>
<dbReference type="Gene3D" id="3.10.110.10">
    <property type="entry name" value="Ubiquitin Conjugating Enzyme"/>
    <property type="match status" value="1"/>
</dbReference>
<feature type="region of interest" description="Disordered" evidence="1">
    <location>
        <begin position="210"/>
        <end position="265"/>
    </location>
</feature>
<feature type="compositionally biased region" description="Polar residues" evidence="1">
    <location>
        <begin position="236"/>
        <end position="246"/>
    </location>
</feature>
<organism evidence="4">
    <name type="scientific">Aplanochytrium stocchinoi</name>
    <dbReference type="NCBI Taxonomy" id="215587"/>
    <lineage>
        <taxon>Eukaryota</taxon>
        <taxon>Sar</taxon>
        <taxon>Stramenopiles</taxon>
        <taxon>Bigyra</taxon>
        <taxon>Labyrinthulomycetes</taxon>
        <taxon>Thraustochytrida</taxon>
        <taxon>Thraustochytriidae</taxon>
        <taxon>Aplanochytrium</taxon>
    </lineage>
</organism>
<dbReference type="PROSITE" id="PS50127">
    <property type="entry name" value="UBC_2"/>
    <property type="match status" value="1"/>
</dbReference>
<keyword evidence="2" id="KW-0812">Transmembrane</keyword>
<dbReference type="CDD" id="cd23799">
    <property type="entry name" value="UBCc_UBE2J"/>
    <property type="match status" value="1"/>
</dbReference>
<accession>A0A7S3LNB0</accession>
<dbReference type="InterPro" id="IPR050113">
    <property type="entry name" value="Ub_conjugating_enzyme"/>
</dbReference>
<dbReference type="SMART" id="SM00212">
    <property type="entry name" value="UBCc"/>
    <property type="match status" value="1"/>
</dbReference>
<evidence type="ECO:0000259" key="3">
    <source>
        <dbReference type="PROSITE" id="PS50127"/>
    </source>
</evidence>
<dbReference type="AlphaFoldDB" id="A0A7S3LNB0"/>
<feature type="compositionally biased region" description="Low complexity" evidence="1">
    <location>
        <begin position="280"/>
        <end position="293"/>
    </location>
</feature>
<feature type="domain" description="UBC core" evidence="3">
    <location>
        <begin position="9"/>
        <end position="160"/>
    </location>
</feature>
<feature type="region of interest" description="Disordered" evidence="1">
    <location>
        <begin position="279"/>
        <end position="300"/>
    </location>
</feature>
<dbReference type="FunFam" id="3.10.110.10:FF:000086">
    <property type="entry name" value="Ubiquitin-conjugating enzyme E2 J1"/>
    <property type="match status" value="1"/>
</dbReference>
<feature type="compositionally biased region" description="Low complexity" evidence="1">
    <location>
        <begin position="226"/>
        <end position="235"/>
    </location>
</feature>
<proteinExistence type="predicted"/>
<sequence>MRTLNQKNPSIRRIMADVRELAHNPSDQYAARPLEDNMFDWHFVIRGPKGTDYEGGIYHGRIVLPKDYPFKPPSIMLLTPNGRWEIKQKICLSISSYHPEQWQPAWGIRTILEAIINFMVTPAEGAVGALECSPEVRKRLAKESRKYSHPLMPELPPENDNGASSVPHKTQEMYAKQVKQLHVHTLANESSPIQSADASLNSVANDKVAETNQNTQVSEEEHFQESISESSMSLSQDPVLSLSSTQKQEEKSNNLPENNQDQDDATNNVMASRMGNESIATTAHMPAGAAAQTRARRRESDTTDTFLHHLSIGLMMAIFAILYRKALQLYA</sequence>